<reference evidence="14" key="1">
    <citation type="submission" date="2018-05" db="EMBL/GenBank/DDBJ databases">
        <authorList>
            <person name="Cea G.-C."/>
            <person name="William W."/>
        </authorList>
    </citation>
    <scope>NUCLEOTIDE SEQUENCE [LARGE SCALE GENOMIC DNA]</scope>
    <source>
        <strain evidence="14">DB21MT 5</strain>
    </source>
</reference>
<evidence type="ECO:0000256" key="4">
    <source>
        <dbReference type="ARBA" id="ARBA00022618"/>
    </source>
</evidence>
<dbReference type="CDD" id="cd02036">
    <property type="entry name" value="MinD"/>
    <property type="match status" value="1"/>
</dbReference>
<evidence type="ECO:0000256" key="1">
    <source>
        <dbReference type="ARBA" id="ARBA00010257"/>
    </source>
</evidence>
<keyword evidence="4 13" id="KW-0132">Cell division</keyword>
<feature type="binding site" evidence="11">
    <location>
        <begin position="11"/>
        <end position="18"/>
    </location>
    <ligand>
        <name>ATP</name>
        <dbReference type="ChEBI" id="CHEBI:30616"/>
    </ligand>
</feature>
<dbReference type="EMBL" id="LS483250">
    <property type="protein sequence ID" value="SQD77290.1"/>
    <property type="molecule type" value="Genomic_DNA"/>
</dbReference>
<comment type="function">
    <text evidence="9">ATPase required for the correct placement of the division site. Cell division inhibitors MinC and MinD act in concert to form an inhibitor capable of blocking formation of the polar Z ring septums. Rapidly oscillates between the poles of the cell to destabilize FtsZ filaments that have formed before they mature into polar Z rings.</text>
</comment>
<dbReference type="KEGG" id="mya:MORIYA_0812"/>
<gene>
    <name evidence="13" type="primary">minD</name>
    <name evidence="13" type="ORF">MORIYA_0812</name>
</gene>
<dbReference type="InterPro" id="IPR025669">
    <property type="entry name" value="AAA_dom"/>
</dbReference>
<name>A0A330LKA3_9GAMM</name>
<comment type="subunit">
    <text evidence="2">Interacts with MinC and FtsZ.</text>
</comment>
<keyword evidence="6 11" id="KW-0067">ATP-binding</keyword>
<evidence type="ECO:0000256" key="3">
    <source>
        <dbReference type="ARBA" id="ARBA00016887"/>
    </source>
</evidence>
<evidence type="ECO:0000256" key="8">
    <source>
        <dbReference type="ARBA" id="ARBA00023306"/>
    </source>
</evidence>
<evidence type="ECO:0000256" key="6">
    <source>
        <dbReference type="ARBA" id="ARBA00022840"/>
    </source>
</evidence>
<proteinExistence type="inferred from homology"/>
<evidence type="ECO:0000256" key="10">
    <source>
        <dbReference type="ARBA" id="ARBA00032845"/>
    </source>
</evidence>
<dbReference type="OrthoDB" id="9773088at2"/>
<dbReference type="PANTHER" id="PTHR43384">
    <property type="entry name" value="SEPTUM SITE-DETERMINING PROTEIN MIND HOMOLOG, CHLOROPLASTIC-RELATED"/>
    <property type="match status" value="1"/>
</dbReference>
<evidence type="ECO:0000256" key="9">
    <source>
        <dbReference type="ARBA" id="ARBA00025436"/>
    </source>
</evidence>
<evidence type="ECO:0000256" key="11">
    <source>
        <dbReference type="PIRSR" id="PIRSR003092-1"/>
    </source>
</evidence>
<dbReference type="InterPro" id="IPR027417">
    <property type="entry name" value="P-loop_NTPase"/>
</dbReference>
<dbReference type="GO" id="GO:0000917">
    <property type="term" value="P:division septum assembly"/>
    <property type="evidence" value="ECO:0007669"/>
    <property type="project" value="UniProtKB-KW"/>
</dbReference>
<dbReference type="InterPro" id="IPR050625">
    <property type="entry name" value="ParA/MinD_ATPase"/>
</dbReference>
<dbReference type="GO" id="GO:0009898">
    <property type="term" value="C:cytoplasmic side of plasma membrane"/>
    <property type="evidence" value="ECO:0007669"/>
    <property type="project" value="TreeGrafter"/>
</dbReference>
<feature type="domain" description="AAA" evidence="12">
    <location>
        <begin position="3"/>
        <end position="159"/>
    </location>
</feature>
<dbReference type="PANTHER" id="PTHR43384:SF6">
    <property type="entry name" value="SEPTUM SITE-DETERMINING PROTEIN MIND HOMOLOG, CHLOROPLASTIC"/>
    <property type="match status" value="1"/>
</dbReference>
<evidence type="ECO:0000256" key="5">
    <source>
        <dbReference type="ARBA" id="ARBA00022741"/>
    </source>
</evidence>
<dbReference type="Pfam" id="PF13614">
    <property type="entry name" value="AAA_31"/>
    <property type="match status" value="1"/>
</dbReference>
<dbReference type="GO" id="GO:0005829">
    <property type="term" value="C:cytosol"/>
    <property type="evidence" value="ECO:0007669"/>
    <property type="project" value="TreeGrafter"/>
</dbReference>
<dbReference type="Gene3D" id="3.40.50.300">
    <property type="entry name" value="P-loop containing nucleotide triphosphate hydrolases"/>
    <property type="match status" value="1"/>
</dbReference>
<dbReference type="NCBIfam" id="TIGR01968">
    <property type="entry name" value="minD_bact"/>
    <property type="match status" value="1"/>
</dbReference>
<comment type="similarity">
    <text evidence="1">Belongs to the ParA family. MinD subfamily.</text>
</comment>
<dbReference type="GO" id="GO:0005524">
    <property type="term" value="F:ATP binding"/>
    <property type="evidence" value="ECO:0007669"/>
    <property type="project" value="UniProtKB-KW"/>
</dbReference>
<dbReference type="InterPro" id="IPR010223">
    <property type="entry name" value="MinD"/>
</dbReference>
<evidence type="ECO:0000259" key="12">
    <source>
        <dbReference type="Pfam" id="PF13614"/>
    </source>
</evidence>
<keyword evidence="8" id="KW-0131">Cell cycle</keyword>
<sequence length="269" mass="29172">MAEIIVVTSGKGGVGKTTTSAAIATGLALQGKRTVVIDFDIGLRNLDLIMGCERRVVYDFVNVINGEANLSQALIKDKHVDNLNILPASQTRDKDALTKEGVGKVLEQLAENHDYIICDSPAGIEAGAMMALYFADTAIITTNPEVSSVRDSDRIIGMLQSRSRRAELALEPIKEHLLITRYVPERVERGDMLSVENITEILAIPLAGVIPESSAVLKASNCGRPVILDTESDAGQAYTDTVARILGEERKFRFLEVEKKGFLSKIFGG</sequence>
<protein>
    <recommendedName>
        <fullName evidence="3">Septum site-determining protein MinD</fullName>
    </recommendedName>
    <alternativeName>
        <fullName evidence="10">Cell division inhibitor MinD</fullName>
    </alternativeName>
</protein>
<dbReference type="Proteomes" id="UP000250163">
    <property type="component" value="Chromosome MORIYA"/>
</dbReference>
<dbReference type="InterPro" id="IPR025501">
    <property type="entry name" value="MinD_FleN"/>
</dbReference>
<keyword evidence="5 11" id="KW-0547">Nucleotide-binding</keyword>
<evidence type="ECO:0000256" key="7">
    <source>
        <dbReference type="ARBA" id="ARBA00023210"/>
    </source>
</evidence>
<keyword evidence="14" id="KW-1185">Reference proteome</keyword>
<evidence type="ECO:0000256" key="2">
    <source>
        <dbReference type="ARBA" id="ARBA00011626"/>
    </source>
</evidence>
<dbReference type="PIRSF" id="PIRSF003092">
    <property type="entry name" value="MinD"/>
    <property type="match status" value="1"/>
</dbReference>
<dbReference type="RefSeq" id="WP_112712844.1">
    <property type="nucleotide sequence ID" value="NZ_LS483250.1"/>
</dbReference>
<evidence type="ECO:0000313" key="14">
    <source>
        <dbReference type="Proteomes" id="UP000250163"/>
    </source>
</evidence>
<evidence type="ECO:0000313" key="13">
    <source>
        <dbReference type="EMBL" id="SQD77290.1"/>
    </source>
</evidence>
<organism evidence="13 14">
    <name type="scientific">Moritella yayanosii</name>
    <dbReference type="NCBI Taxonomy" id="69539"/>
    <lineage>
        <taxon>Bacteria</taxon>
        <taxon>Pseudomonadati</taxon>
        <taxon>Pseudomonadota</taxon>
        <taxon>Gammaproteobacteria</taxon>
        <taxon>Alteromonadales</taxon>
        <taxon>Moritellaceae</taxon>
        <taxon>Moritella</taxon>
    </lineage>
</organism>
<dbReference type="GO" id="GO:0051782">
    <property type="term" value="P:negative regulation of cell division"/>
    <property type="evidence" value="ECO:0007669"/>
    <property type="project" value="TreeGrafter"/>
</dbReference>
<dbReference type="SUPFAM" id="SSF52540">
    <property type="entry name" value="P-loop containing nucleoside triphosphate hydrolases"/>
    <property type="match status" value="1"/>
</dbReference>
<dbReference type="FunFam" id="3.40.50.300:FF:000068">
    <property type="entry name" value="Site-determining protein"/>
    <property type="match status" value="1"/>
</dbReference>
<accession>A0A330LKA3</accession>
<dbReference type="GO" id="GO:0016887">
    <property type="term" value="F:ATP hydrolysis activity"/>
    <property type="evidence" value="ECO:0007669"/>
    <property type="project" value="InterPro"/>
</dbReference>
<keyword evidence="7" id="KW-0717">Septation</keyword>
<dbReference type="AlphaFoldDB" id="A0A330LKA3"/>